<sequence>MTTTTCHGPAGLDLSRRDAWVLHAALLRWIDAEIDDDRTPRFEFGLLRKVEECDRLTTAELRVVRQVLDTYRSDVPDEDRDTVDSLLADVDDALVEA</sequence>
<dbReference type="AlphaFoldDB" id="A0ABD5RDG4"/>
<name>A0ABD5RDG4_9EURY</name>
<evidence type="ECO:0000313" key="2">
    <source>
        <dbReference type="Proteomes" id="UP001596201"/>
    </source>
</evidence>
<dbReference type="EMBL" id="JBHSKX010000002">
    <property type="protein sequence ID" value="MFC5368023.1"/>
    <property type="molecule type" value="Genomic_DNA"/>
</dbReference>
<keyword evidence="2" id="KW-1185">Reference proteome</keyword>
<comment type="caution">
    <text evidence="1">The sequence shown here is derived from an EMBL/GenBank/DDBJ whole genome shotgun (WGS) entry which is preliminary data.</text>
</comment>
<accession>A0ABD5RDG4</accession>
<dbReference type="Proteomes" id="UP001596201">
    <property type="component" value="Unassembled WGS sequence"/>
</dbReference>
<protein>
    <submittedName>
        <fullName evidence="1">Uncharacterized protein</fullName>
    </submittedName>
</protein>
<reference evidence="1 2" key="1">
    <citation type="journal article" date="2019" name="Int. J. Syst. Evol. Microbiol.">
        <title>The Global Catalogue of Microorganisms (GCM) 10K type strain sequencing project: providing services to taxonomists for standard genome sequencing and annotation.</title>
        <authorList>
            <consortium name="The Broad Institute Genomics Platform"/>
            <consortium name="The Broad Institute Genome Sequencing Center for Infectious Disease"/>
            <person name="Wu L."/>
            <person name="Ma J."/>
        </authorList>
    </citation>
    <scope>NUCLEOTIDE SEQUENCE [LARGE SCALE GENOMIC DNA]</scope>
    <source>
        <strain evidence="1 2">CGMCC 1.12237</strain>
    </source>
</reference>
<gene>
    <name evidence="1" type="ORF">ACFPJ5_13890</name>
</gene>
<dbReference type="RefSeq" id="WP_227230262.1">
    <property type="nucleotide sequence ID" value="NZ_JAJCVJ010000002.1"/>
</dbReference>
<dbReference type="Pfam" id="PF25251">
    <property type="entry name" value="DUF7853"/>
    <property type="match status" value="1"/>
</dbReference>
<dbReference type="InterPro" id="IPR057175">
    <property type="entry name" value="DUF7853"/>
</dbReference>
<organism evidence="1 2">
    <name type="scientific">Salinirubrum litoreum</name>
    <dbReference type="NCBI Taxonomy" id="1126234"/>
    <lineage>
        <taxon>Archaea</taxon>
        <taxon>Methanobacteriati</taxon>
        <taxon>Methanobacteriota</taxon>
        <taxon>Stenosarchaea group</taxon>
        <taxon>Halobacteria</taxon>
        <taxon>Halobacteriales</taxon>
        <taxon>Haloferacaceae</taxon>
        <taxon>Salinirubrum</taxon>
    </lineage>
</organism>
<proteinExistence type="predicted"/>
<evidence type="ECO:0000313" key="1">
    <source>
        <dbReference type="EMBL" id="MFC5368023.1"/>
    </source>
</evidence>